<proteinExistence type="predicted"/>
<sequence length="127" mass="15079">MEDNKLRITIKKSISEVFNFTITPPNSTLWIPNVVKEETNEWPIHIGTIYSLQNSKNEQSYVIVTNLKNNEIVEWVSKDQNYHCRYTFRSIDKNVTKLEYYEWMNNGNLEEPFTMATLEKLKSVLEK</sequence>
<dbReference type="Proteomes" id="UP000034176">
    <property type="component" value="Unassembled WGS sequence"/>
</dbReference>
<organism evidence="1 2">
    <name type="scientific">Candidatus Gottesmanbacteria bacterium GW2011_GWA1_34_13</name>
    <dbReference type="NCBI Taxonomy" id="1618434"/>
    <lineage>
        <taxon>Bacteria</taxon>
        <taxon>Candidatus Gottesmaniibacteriota</taxon>
    </lineage>
</organism>
<accession>A0A0G0B7Z4</accession>
<protein>
    <submittedName>
        <fullName evidence="1">Uncharacterized protein</fullName>
    </submittedName>
</protein>
<name>A0A0G0B7Z4_9BACT</name>
<dbReference type="SUPFAM" id="SSF55961">
    <property type="entry name" value="Bet v1-like"/>
    <property type="match status" value="1"/>
</dbReference>
<dbReference type="STRING" id="1618434.UR52_C0002G0069"/>
<dbReference type="AlphaFoldDB" id="A0A0G0B7Z4"/>
<evidence type="ECO:0000313" key="2">
    <source>
        <dbReference type="Proteomes" id="UP000034176"/>
    </source>
</evidence>
<reference evidence="1 2" key="1">
    <citation type="journal article" date="2015" name="Nature">
        <title>rRNA introns, odd ribosomes, and small enigmatic genomes across a large radiation of phyla.</title>
        <authorList>
            <person name="Brown C.T."/>
            <person name="Hug L.A."/>
            <person name="Thomas B.C."/>
            <person name="Sharon I."/>
            <person name="Castelle C.J."/>
            <person name="Singh A."/>
            <person name="Wilkins M.J."/>
            <person name="Williams K.H."/>
            <person name="Banfield J.F."/>
        </authorList>
    </citation>
    <scope>NUCLEOTIDE SEQUENCE [LARGE SCALE GENOMIC DNA]</scope>
</reference>
<dbReference type="InterPro" id="IPR023393">
    <property type="entry name" value="START-like_dom_sf"/>
</dbReference>
<gene>
    <name evidence="1" type="ORF">UR52_C0002G0069</name>
</gene>
<dbReference type="Gene3D" id="3.30.530.20">
    <property type="match status" value="1"/>
</dbReference>
<evidence type="ECO:0000313" key="1">
    <source>
        <dbReference type="EMBL" id="KKP59841.1"/>
    </source>
</evidence>
<dbReference type="EMBL" id="LBPN01000002">
    <property type="protein sequence ID" value="KKP59841.1"/>
    <property type="molecule type" value="Genomic_DNA"/>
</dbReference>
<comment type="caution">
    <text evidence="1">The sequence shown here is derived from an EMBL/GenBank/DDBJ whole genome shotgun (WGS) entry which is preliminary data.</text>
</comment>